<accession>A0AA49B3H6</accession>
<name>A0AA49B3H6_9CAUD</name>
<dbReference type="KEGG" id="vg:77954145"/>
<dbReference type="GeneID" id="77954145"/>
<organism evidence="1 2">
    <name type="scientific">Arthrobacter phage Amyev</name>
    <dbReference type="NCBI Taxonomy" id="2832315"/>
    <lineage>
        <taxon>Viruses</taxon>
        <taxon>Duplodnaviria</taxon>
        <taxon>Heunggongvirae</taxon>
        <taxon>Uroviricota</taxon>
        <taxon>Caudoviricetes</taxon>
        <taxon>Casidaviridae</taxon>
        <taxon>Yangvirus</taxon>
        <taxon>Yangvirus amyev</taxon>
    </lineage>
</organism>
<evidence type="ECO:0000313" key="1">
    <source>
        <dbReference type="EMBL" id="UIW13473.1"/>
    </source>
</evidence>
<keyword evidence="2" id="KW-1185">Reference proteome</keyword>
<proteinExistence type="predicted"/>
<dbReference type="EMBL" id="OL549191">
    <property type="protein sequence ID" value="UIW13473.1"/>
    <property type="molecule type" value="Genomic_DNA"/>
</dbReference>
<gene>
    <name evidence="1" type="primary">58</name>
    <name evidence="1" type="ORF">SEA_AMYEV_58</name>
</gene>
<protein>
    <submittedName>
        <fullName evidence="1">Uncharacterized protein</fullName>
    </submittedName>
</protein>
<reference evidence="1" key="1">
    <citation type="submission" date="2021-11" db="EMBL/GenBank/DDBJ databases">
        <authorList>
            <person name="Furlong K.P."/>
            <person name="Ghanmi N."/>
            <person name="Islam M.S."/>
            <person name="Jung D."/>
            <person name="Madani M.T."/>
            <person name="Petrova A."/>
            <person name="Ristovski M."/>
            <person name="Salikini A."/>
            <person name="Uppal M."/>
            <person name="Tran A."/>
            <person name="Tremblay V."/>
            <person name="Williams E."/>
            <person name="Giles L."/>
            <person name="McCarthy L."/>
            <person name="Wheaton K.A."/>
            <person name="Chan K."/>
            <person name="Rudner A.D."/>
            <person name="Beyer A.R."/>
            <person name="Chong R.A."/>
            <person name="Edgington N.P."/>
            <person name="Freise A.C."/>
            <person name="Garcia Costas A.M."/>
            <person name="Gibb B.P."/>
            <person name="Klyczek K.K."/>
            <person name="Swerdlow S.J."/>
            <person name="Garlena R.A."/>
            <person name="Russell D.A."/>
            <person name="Jacobs-Sera D."/>
            <person name="Hatfull G.F."/>
        </authorList>
    </citation>
    <scope>NUCLEOTIDE SEQUENCE</scope>
</reference>
<evidence type="ECO:0000313" key="2">
    <source>
        <dbReference type="Proteomes" id="UP001200073"/>
    </source>
</evidence>
<sequence length="61" mass="6295">MAQRYAVISEGMLPAIGKLIRTTDDAVDAAVVATGTPTDMRLLAAKLNAAEALPATALPEE</sequence>
<dbReference type="RefSeq" id="YP_010677761.1">
    <property type="nucleotide sequence ID" value="NC_071025.1"/>
</dbReference>
<dbReference type="Proteomes" id="UP001200073">
    <property type="component" value="Segment"/>
</dbReference>